<gene>
    <name evidence="2" type="ORF">Ocin01_12596</name>
</gene>
<evidence type="ECO:0000313" key="2">
    <source>
        <dbReference type="EMBL" id="ODM94081.1"/>
    </source>
</evidence>
<sequence length="76" mass="8512">MDNIDFEVTDTFAKKMSKGIPSLSKLKLKRSQGKKKPPVPPAKLARPVPTRLTHSARLPPEVPFGMQRFKPTTTIQ</sequence>
<comment type="caution">
    <text evidence="2">The sequence shown here is derived from an EMBL/GenBank/DDBJ whole genome shotgun (WGS) entry which is preliminary data.</text>
</comment>
<feature type="region of interest" description="Disordered" evidence="1">
    <location>
        <begin position="27"/>
        <end position="76"/>
    </location>
</feature>
<name>A0A1D2MMI3_ORCCI</name>
<reference evidence="2 3" key="1">
    <citation type="journal article" date="2016" name="Genome Biol. Evol.">
        <title>Gene Family Evolution Reflects Adaptation to Soil Environmental Stressors in the Genome of the Collembolan Orchesella cincta.</title>
        <authorList>
            <person name="Faddeeva-Vakhrusheva A."/>
            <person name="Derks M.F."/>
            <person name="Anvar S.Y."/>
            <person name="Agamennone V."/>
            <person name="Suring W."/>
            <person name="Smit S."/>
            <person name="van Straalen N.M."/>
            <person name="Roelofs D."/>
        </authorList>
    </citation>
    <scope>NUCLEOTIDE SEQUENCE [LARGE SCALE GENOMIC DNA]</scope>
    <source>
        <tissue evidence="2">Mixed pool</tissue>
    </source>
</reference>
<dbReference type="EMBL" id="LJIJ01000864">
    <property type="protein sequence ID" value="ODM94081.1"/>
    <property type="molecule type" value="Genomic_DNA"/>
</dbReference>
<accession>A0A1D2MMI3</accession>
<dbReference type="AlphaFoldDB" id="A0A1D2MMI3"/>
<organism evidence="2 3">
    <name type="scientific">Orchesella cincta</name>
    <name type="common">Springtail</name>
    <name type="synonym">Podura cincta</name>
    <dbReference type="NCBI Taxonomy" id="48709"/>
    <lineage>
        <taxon>Eukaryota</taxon>
        <taxon>Metazoa</taxon>
        <taxon>Ecdysozoa</taxon>
        <taxon>Arthropoda</taxon>
        <taxon>Hexapoda</taxon>
        <taxon>Collembola</taxon>
        <taxon>Entomobryomorpha</taxon>
        <taxon>Entomobryoidea</taxon>
        <taxon>Orchesellidae</taxon>
        <taxon>Orchesellinae</taxon>
        <taxon>Orchesella</taxon>
    </lineage>
</organism>
<feature type="compositionally biased region" description="Basic residues" evidence="1">
    <location>
        <begin position="27"/>
        <end position="37"/>
    </location>
</feature>
<evidence type="ECO:0000256" key="1">
    <source>
        <dbReference type="SAM" id="MobiDB-lite"/>
    </source>
</evidence>
<dbReference type="Proteomes" id="UP000094527">
    <property type="component" value="Unassembled WGS sequence"/>
</dbReference>
<protein>
    <submittedName>
        <fullName evidence="2">Uncharacterized protein</fullName>
    </submittedName>
</protein>
<evidence type="ECO:0000313" key="3">
    <source>
        <dbReference type="Proteomes" id="UP000094527"/>
    </source>
</evidence>
<keyword evidence="3" id="KW-1185">Reference proteome</keyword>
<proteinExistence type="predicted"/>